<reference evidence="1" key="1">
    <citation type="submission" date="2013-12" db="EMBL/GenBank/DDBJ databases">
        <authorList>
            <person name="Aslett M."/>
        </authorList>
    </citation>
    <scope>NUCLEOTIDE SEQUENCE [LARGE SCALE GENOMIC DNA]</scope>
    <source>
        <strain evidence="1">Lindley</strain>
    </source>
</reference>
<accession>A0A183CR94</accession>
<sequence length="71" mass="8387">MLRRREDEGTLKRELTDRQSGLDELFDVVEKQKEVIAKQDRDQLEHEQTKAELKVIHHMKRLSIGNNPSGY</sequence>
<dbReference type="AlphaFoldDB" id="A0A183CR94"/>
<protein>
    <submittedName>
        <fullName evidence="2">BMERB domain-containing protein</fullName>
    </submittedName>
</protein>
<keyword evidence="1" id="KW-1185">Reference proteome</keyword>
<evidence type="ECO:0000313" key="1">
    <source>
        <dbReference type="Proteomes" id="UP000050741"/>
    </source>
</evidence>
<evidence type="ECO:0000313" key="2">
    <source>
        <dbReference type="WBParaSite" id="GPLIN_001540200"/>
    </source>
</evidence>
<dbReference type="Proteomes" id="UP000050741">
    <property type="component" value="Unassembled WGS sequence"/>
</dbReference>
<reference evidence="2" key="3">
    <citation type="submission" date="2016-06" db="UniProtKB">
        <authorList>
            <consortium name="WormBaseParasite"/>
        </authorList>
    </citation>
    <scope>IDENTIFICATION</scope>
</reference>
<proteinExistence type="predicted"/>
<name>A0A183CR94_GLOPA</name>
<organism evidence="1 2">
    <name type="scientific">Globodera pallida</name>
    <name type="common">Potato cyst nematode worm</name>
    <name type="synonym">Heterodera pallida</name>
    <dbReference type="NCBI Taxonomy" id="36090"/>
    <lineage>
        <taxon>Eukaryota</taxon>
        <taxon>Metazoa</taxon>
        <taxon>Ecdysozoa</taxon>
        <taxon>Nematoda</taxon>
        <taxon>Chromadorea</taxon>
        <taxon>Rhabditida</taxon>
        <taxon>Tylenchina</taxon>
        <taxon>Tylenchomorpha</taxon>
        <taxon>Tylenchoidea</taxon>
        <taxon>Heteroderidae</taxon>
        <taxon>Heteroderinae</taxon>
        <taxon>Globodera</taxon>
    </lineage>
</organism>
<dbReference type="WBParaSite" id="GPLIN_001540200">
    <property type="protein sequence ID" value="GPLIN_001540200"/>
    <property type="gene ID" value="GPLIN_001540200"/>
</dbReference>
<reference evidence="1" key="2">
    <citation type="submission" date="2014-05" db="EMBL/GenBank/DDBJ databases">
        <title>The genome and life-stage specific transcriptomes of Globodera pallida elucidate key aspects of plant parasitism by a cyst nematode.</title>
        <authorList>
            <person name="Cotton J.A."/>
            <person name="Lilley C.J."/>
            <person name="Jones L.M."/>
            <person name="Kikuchi T."/>
            <person name="Reid A.J."/>
            <person name="Thorpe P."/>
            <person name="Tsai I.J."/>
            <person name="Beasley H."/>
            <person name="Blok V."/>
            <person name="Cock P.J.A."/>
            <person name="Van den Akker S.E."/>
            <person name="Holroyd N."/>
            <person name="Hunt M."/>
            <person name="Mantelin S."/>
            <person name="Naghra H."/>
            <person name="Pain A."/>
            <person name="Palomares-Rius J.E."/>
            <person name="Zarowiecki M."/>
            <person name="Berriman M."/>
            <person name="Jones J.T."/>
            <person name="Urwin P.E."/>
        </authorList>
    </citation>
    <scope>NUCLEOTIDE SEQUENCE [LARGE SCALE GENOMIC DNA]</scope>
    <source>
        <strain evidence="1">Lindley</strain>
    </source>
</reference>